<dbReference type="Proteomes" id="UP000037175">
    <property type="component" value="Unassembled WGS sequence"/>
</dbReference>
<gene>
    <name evidence="2" type="ORF">Tfer_0469</name>
</gene>
<protein>
    <recommendedName>
        <fullName evidence="1">DUF2229 domain-containing protein</fullName>
    </recommendedName>
</protein>
<dbReference type="AlphaFoldDB" id="A0A0L6W5I9"/>
<dbReference type="PANTHER" id="PTHR32329:SF2">
    <property type="entry name" value="BIFUNCTIONAL PROTEIN [INCLUDES 2-HYDROXYACYL-COA DEHYDRATASE (N-TER) AND ITS ACTIVATOR DOMAIN (C_TERM)"/>
    <property type="match status" value="1"/>
</dbReference>
<evidence type="ECO:0000313" key="2">
    <source>
        <dbReference type="EMBL" id="KNZ70790.1"/>
    </source>
</evidence>
<keyword evidence="3" id="KW-1185">Reference proteome</keyword>
<organism evidence="2 3">
    <name type="scientific">Thermincola ferriacetica</name>
    <dbReference type="NCBI Taxonomy" id="281456"/>
    <lineage>
        <taxon>Bacteria</taxon>
        <taxon>Bacillati</taxon>
        <taxon>Bacillota</taxon>
        <taxon>Clostridia</taxon>
        <taxon>Eubacteriales</taxon>
        <taxon>Thermincolaceae</taxon>
        <taxon>Thermincola</taxon>
    </lineage>
</organism>
<evidence type="ECO:0000259" key="1">
    <source>
        <dbReference type="Pfam" id="PF09989"/>
    </source>
</evidence>
<dbReference type="InterPro" id="IPR010327">
    <property type="entry name" value="FldB/FldC_alpha/beta"/>
</dbReference>
<name>A0A0L6W5I9_9FIRM</name>
<dbReference type="PATRIC" id="fig|281456.6.peg.498"/>
<dbReference type="Gene3D" id="3.40.50.11900">
    <property type="match status" value="1"/>
</dbReference>
<dbReference type="PANTHER" id="PTHR32329">
    <property type="entry name" value="BIFUNCTIONAL PROTEIN [INCLUDES 2-HYDROXYACYL-COA DEHYDRATASE (N-TER) AND ITS ACTIVATOR DOMAIN (C_TERM)-RELATED"/>
    <property type="match status" value="1"/>
</dbReference>
<dbReference type="EMBL" id="LGTE01000002">
    <property type="protein sequence ID" value="KNZ70790.1"/>
    <property type="molecule type" value="Genomic_DNA"/>
</dbReference>
<proteinExistence type="predicted"/>
<comment type="caution">
    <text evidence="2">The sequence shown here is derived from an EMBL/GenBank/DDBJ whole genome shotgun (WGS) entry which is preliminary data.</text>
</comment>
<sequence length="335" mass="37829">MPVKVGIPRALLYYSYFPMWKAFFEELGAEVIVSGKTTKRILDNGVKEAVDEVCLPVKVFYGHVIELCDQVDYIFVPRLVSVEKKAFICPKFLGLPDMIRHNIKNLPKLIDITVNLSKKPANIYKAIYEAGKIFTSNPAKIWLAYRKGMEQLNNFIKLTEAGYMPDKAIEEMARGLVAQDYASPAAGDLKIALIGHGYNIYDRYISMNLITKLINLGVQVLTADNIPHDEVENKASLLPKRLFWTMGRKMVGASFHFMQREDIDGIIHVAAFGCGPDSFTGELIERKIKRNKSKPFLNLTIDEHTGEAGIVTRLEAFVDMIRWRKSNESNLSAHG</sequence>
<dbReference type="Pfam" id="PF06050">
    <property type="entry name" value="HGD-D"/>
    <property type="match status" value="1"/>
</dbReference>
<dbReference type="InterPro" id="IPR051805">
    <property type="entry name" value="Dehydratase_Activator_Redct"/>
</dbReference>
<reference evidence="3" key="1">
    <citation type="submission" date="2015-07" db="EMBL/GenBank/DDBJ databases">
        <title>Complete Genome of Thermincola ferriacetica strain Z-0001T.</title>
        <authorList>
            <person name="Lusk B."/>
            <person name="Badalamenti J.P."/>
            <person name="Parameswaran P."/>
            <person name="Bond D.R."/>
            <person name="Torres C.I."/>
        </authorList>
    </citation>
    <scope>NUCLEOTIDE SEQUENCE [LARGE SCALE GENOMIC DNA]</scope>
    <source>
        <strain evidence="3">Z-0001</strain>
    </source>
</reference>
<dbReference type="RefSeq" id="WP_052216698.1">
    <property type="nucleotide sequence ID" value="NZ_LGTE01000002.1"/>
</dbReference>
<accession>A0A0L6W5I9</accession>
<dbReference type="InterPro" id="IPR018709">
    <property type="entry name" value="CoA_activase_DUF2229"/>
</dbReference>
<evidence type="ECO:0000313" key="3">
    <source>
        <dbReference type="Proteomes" id="UP000037175"/>
    </source>
</evidence>
<feature type="domain" description="DUF2229" evidence="1">
    <location>
        <begin position="4"/>
        <end position="226"/>
    </location>
</feature>
<dbReference type="Pfam" id="PF09989">
    <property type="entry name" value="DUF2229"/>
    <property type="match status" value="1"/>
</dbReference>